<gene>
    <name evidence="2" type="ORF">Hs20B_06720</name>
</gene>
<keyword evidence="3" id="KW-1185">Reference proteome</keyword>
<dbReference type="AlphaFoldDB" id="A0A6A0B7G5"/>
<proteinExistence type="predicted"/>
<evidence type="ECO:0000313" key="2">
    <source>
        <dbReference type="EMBL" id="GFH40274.1"/>
    </source>
</evidence>
<evidence type="ECO:0000259" key="1">
    <source>
        <dbReference type="Pfam" id="PF13936"/>
    </source>
</evidence>
<dbReference type="Proteomes" id="UP000475928">
    <property type="component" value="Unassembled WGS sequence"/>
</dbReference>
<protein>
    <recommendedName>
        <fullName evidence="1">Transposase IS30-like HTH domain-containing protein</fullName>
    </recommendedName>
</protein>
<organism evidence="2 3">
    <name type="scientific">Pseudolactococcus insecticola</name>
    <dbReference type="NCBI Taxonomy" id="2709158"/>
    <lineage>
        <taxon>Bacteria</taxon>
        <taxon>Bacillati</taxon>
        <taxon>Bacillota</taxon>
        <taxon>Bacilli</taxon>
        <taxon>Lactobacillales</taxon>
        <taxon>Streptococcaceae</taxon>
        <taxon>Pseudolactococcus</taxon>
    </lineage>
</organism>
<dbReference type="Pfam" id="PF13936">
    <property type="entry name" value="HTH_38"/>
    <property type="match status" value="1"/>
</dbReference>
<feature type="domain" description="Transposase IS30-like HTH" evidence="1">
    <location>
        <begin position="5"/>
        <end position="38"/>
    </location>
</feature>
<name>A0A6A0B7G5_9LACT</name>
<dbReference type="InterPro" id="IPR025246">
    <property type="entry name" value="IS30-like_HTH"/>
</dbReference>
<dbReference type="EMBL" id="BLLH01000002">
    <property type="protein sequence ID" value="GFH40274.1"/>
    <property type="molecule type" value="Genomic_DNA"/>
</dbReference>
<dbReference type="RefSeq" id="WP_172355638.1">
    <property type="nucleotide sequence ID" value="NZ_BLLH01000002.1"/>
</dbReference>
<sequence length="115" mass="13341">MEETQRKQIETLRHEGLGYKRIAKELNISVNTVKSFCRQNDLTGVMVERTKSVTNNIPDEVKQLKQAEMDYRLSKVMVDYLCHEGLITKREEKLITTRLVKQLNPLLGILEESHG</sequence>
<accession>A0A6A0B7G5</accession>
<evidence type="ECO:0000313" key="3">
    <source>
        <dbReference type="Proteomes" id="UP000475928"/>
    </source>
</evidence>
<comment type="caution">
    <text evidence="2">The sequence shown here is derived from an EMBL/GenBank/DDBJ whole genome shotgun (WGS) entry which is preliminary data.</text>
</comment>
<dbReference type="Gene3D" id="1.10.10.10">
    <property type="entry name" value="Winged helix-like DNA-binding domain superfamily/Winged helix DNA-binding domain"/>
    <property type="match status" value="1"/>
</dbReference>
<reference evidence="2 3" key="1">
    <citation type="submission" date="2020-02" db="EMBL/GenBank/DDBJ databases">
        <title>Draft genome sequence of Lactococcus sp. Hs20B0-1.</title>
        <authorList>
            <person name="Noda S."/>
            <person name="Yuki M."/>
            <person name="Ohkuma M."/>
        </authorList>
    </citation>
    <scope>NUCLEOTIDE SEQUENCE [LARGE SCALE GENOMIC DNA]</scope>
    <source>
        <strain evidence="2 3">Hs20B0-1</strain>
    </source>
</reference>
<dbReference type="InterPro" id="IPR036388">
    <property type="entry name" value="WH-like_DNA-bd_sf"/>
</dbReference>